<dbReference type="InterPro" id="IPR000008">
    <property type="entry name" value="C2_dom"/>
</dbReference>
<dbReference type="SMART" id="SM00239">
    <property type="entry name" value="C2"/>
    <property type="match status" value="1"/>
</dbReference>
<dbReference type="InterPro" id="IPR017946">
    <property type="entry name" value="PLC-like_Pdiesterase_TIM-brl"/>
</dbReference>
<keyword evidence="2" id="KW-0442">Lipid degradation</keyword>
<evidence type="ECO:0000313" key="6">
    <source>
        <dbReference type="EMBL" id="KAK0711130.1"/>
    </source>
</evidence>
<dbReference type="AlphaFoldDB" id="A0AA40A8G8"/>
<dbReference type="InterPro" id="IPR056584">
    <property type="entry name" value="EF-hand_15"/>
</dbReference>
<keyword evidence="2" id="KW-0443">Lipid metabolism</keyword>
<dbReference type="GO" id="GO:0051209">
    <property type="term" value="P:release of sequestered calcium ion into cytosol"/>
    <property type="evidence" value="ECO:0007669"/>
    <property type="project" value="TreeGrafter"/>
</dbReference>
<feature type="region of interest" description="Disordered" evidence="3">
    <location>
        <begin position="1"/>
        <end position="25"/>
    </location>
</feature>
<evidence type="ECO:0000313" key="7">
    <source>
        <dbReference type="Proteomes" id="UP001172102"/>
    </source>
</evidence>
<feature type="region of interest" description="Disordered" evidence="3">
    <location>
        <begin position="228"/>
        <end position="252"/>
    </location>
</feature>
<evidence type="ECO:0000256" key="2">
    <source>
        <dbReference type="RuleBase" id="RU361133"/>
    </source>
</evidence>
<dbReference type="GO" id="GO:0004435">
    <property type="term" value="F:phosphatidylinositol-4,5-bisphosphate phospholipase C activity"/>
    <property type="evidence" value="ECO:0007669"/>
    <property type="project" value="UniProtKB-EC"/>
</dbReference>
<dbReference type="FunFam" id="3.20.20.190:FF:000060">
    <property type="entry name" value="Phosphoinositide phospholipase C"/>
    <property type="match status" value="1"/>
</dbReference>
<dbReference type="SMART" id="SM00149">
    <property type="entry name" value="PLCYc"/>
    <property type="match status" value="1"/>
</dbReference>
<dbReference type="Pfam" id="PF23617">
    <property type="entry name" value="EF-hand_15"/>
    <property type="match status" value="1"/>
</dbReference>
<feature type="domain" description="C2" evidence="4">
    <location>
        <begin position="503"/>
        <end position="650"/>
    </location>
</feature>
<evidence type="ECO:0000256" key="1">
    <source>
        <dbReference type="ARBA" id="ARBA00023224"/>
    </source>
</evidence>
<dbReference type="InterPro" id="IPR001192">
    <property type="entry name" value="PI-PLC_fam"/>
</dbReference>
<feature type="compositionally biased region" description="Basic residues" evidence="3">
    <location>
        <begin position="183"/>
        <end position="195"/>
    </location>
</feature>
<dbReference type="EC" id="3.1.4.11" evidence="2"/>
<proteinExistence type="predicted"/>
<evidence type="ECO:0000256" key="3">
    <source>
        <dbReference type="SAM" id="MobiDB-lite"/>
    </source>
</evidence>
<keyword evidence="7" id="KW-1185">Reference proteome</keyword>
<dbReference type="Proteomes" id="UP001172102">
    <property type="component" value="Unassembled WGS sequence"/>
</dbReference>
<gene>
    <name evidence="6" type="ORF">B0H67DRAFT_517050</name>
</gene>
<dbReference type="Pfam" id="PF00168">
    <property type="entry name" value="C2"/>
    <property type="match status" value="1"/>
</dbReference>
<dbReference type="Gene3D" id="2.60.40.150">
    <property type="entry name" value="C2 domain"/>
    <property type="match status" value="1"/>
</dbReference>
<reference evidence="6" key="1">
    <citation type="submission" date="2023-06" db="EMBL/GenBank/DDBJ databases">
        <title>Genome-scale phylogeny and comparative genomics of the fungal order Sordariales.</title>
        <authorList>
            <consortium name="Lawrence Berkeley National Laboratory"/>
            <person name="Hensen N."/>
            <person name="Bonometti L."/>
            <person name="Westerberg I."/>
            <person name="Brannstrom I.O."/>
            <person name="Guillou S."/>
            <person name="Cros-Aarteil S."/>
            <person name="Calhoun S."/>
            <person name="Haridas S."/>
            <person name="Kuo A."/>
            <person name="Mondo S."/>
            <person name="Pangilinan J."/>
            <person name="Riley R."/>
            <person name="Labutti K."/>
            <person name="Andreopoulos B."/>
            <person name="Lipzen A."/>
            <person name="Chen C."/>
            <person name="Yanf M."/>
            <person name="Daum C."/>
            <person name="Ng V."/>
            <person name="Clum A."/>
            <person name="Steindorff A."/>
            <person name="Ohm R."/>
            <person name="Martin F."/>
            <person name="Silar P."/>
            <person name="Natvig D."/>
            <person name="Lalanne C."/>
            <person name="Gautier V."/>
            <person name="Ament-Velasquez S.L."/>
            <person name="Kruys A."/>
            <person name="Hutchinson M.I."/>
            <person name="Powell A.J."/>
            <person name="Barry K."/>
            <person name="Miller A.N."/>
            <person name="Grigoriev I.V."/>
            <person name="Debuchy R."/>
            <person name="Gladieux P."/>
            <person name="Thoren M.H."/>
            <person name="Johannesson H."/>
        </authorList>
    </citation>
    <scope>NUCLEOTIDE SEQUENCE</scope>
    <source>
        <strain evidence="6">SMH4607-1</strain>
    </source>
</reference>
<dbReference type="Gene3D" id="3.20.20.190">
    <property type="entry name" value="Phosphatidylinositol (PI) phosphodiesterase"/>
    <property type="match status" value="1"/>
</dbReference>
<dbReference type="InterPro" id="IPR000909">
    <property type="entry name" value="PLipase_C_PInositol-sp_X_dom"/>
</dbReference>
<keyword evidence="2" id="KW-0378">Hydrolase</keyword>
<dbReference type="PROSITE" id="PS50008">
    <property type="entry name" value="PIPLC_Y_DOMAIN"/>
    <property type="match status" value="1"/>
</dbReference>
<comment type="catalytic activity">
    <reaction evidence="2">
        <text>a 1,2-diacyl-sn-glycero-3-phospho-(1D-myo-inositol-4,5-bisphosphate) + H2O = 1D-myo-inositol 1,4,5-trisphosphate + a 1,2-diacyl-sn-glycerol + H(+)</text>
        <dbReference type="Rhea" id="RHEA:33179"/>
        <dbReference type="ChEBI" id="CHEBI:15377"/>
        <dbReference type="ChEBI" id="CHEBI:15378"/>
        <dbReference type="ChEBI" id="CHEBI:17815"/>
        <dbReference type="ChEBI" id="CHEBI:58456"/>
        <dbReference type="ChEBI" id="CHEBI:203600"/>
        <dbReference type="EC" id="3.1.4.11"/>
    </reaction>
</comment>
<accession>A0AA40A8G8</accession>
<dbReference type="SMART" id="SM00148">
    <property type="entry name" value="PLCXc"/>
    <property type="match status" value="1"/>
</dbReference>
<dbReference type="PANTHER" id="PTHR10336:SF82">
    <property type="entry name" value="PHOSPHOINOSITIDE PHOSPHOLIPASE C"/>
    <property type="match status" value="1"/>
</dbReference>
<dbReference type="EMBL" id="JAUKUA010000005">
    <property type="protein sequence ID" value="KAK0711130.1"/>
    <property type="molecule type" value="Genomic_DNA"/>
</dbReference>
<dbReference type="SUPFAM" id="SSF49562">
    <property type="entry name" value="C2 domain (Calcium/lipid-binding domain, CaLB)"/>
    <property type="match status" value="1"/>
</dbReference>
<dbReference type="CDD" id="cd00275">
    <property type="entry name" value="C2_PLC_like"/>
    <property type="match status" value="1"/>
</dbReference>
<sequence length="669" mass="73406">MVDPAATDDNLPPTSDAIHQAGGGLSGEAHTVQTLNSVLLSYLKTIYGAHATTTKGQQGWRKEETVAFLKHTQQENDGDDGAADLANAAWGFDGFVKYMTSSAASVVAPPEEQEFSWPLSNYFVSSSHNTYLTGNQLYSDSSAGAYKNVLLRGCRCIEIDVWDGDNSESDTSDSSSSDEGSPKQKKKTKAAKKVKDKMPNSLVSRLEKTSIGKKLEKYVSDDTPTIETAATAETEAPLEKKTSATSTRSLQKTTTFKEPRVLHGYTLTKDVLFRDVCTSIRDFGFVVTDLPVIVSLEVHCSAEQQEAMVNIMEEVWSGYLLPEPKEEATSLPSPGDLRRKILVKVKYAPPENPDGESSPSEDPGKLAASTTAGTAKKKKASKVIQALSRLGVYTRGVSFKSLTQPEASMPTHIFSLSENGVMEVHQKSARELFDHNKHYLMRAYPSGLRIGSSNLDPAVFWRKGIQIVALNWQNWDEGMMLNEGMFAGTGGYVLKPAGYRAEEPPPTTISTPAPQATAVRHYTMDLFIEVLAAQSLPMPLGDTNPNSFHPYLKVEVHVEEPGERHGTGLPAEGKEKEGEYKAKTKSHKGCDPDFKRQQLKFDKIPGVVPELSFVRFLVRDDSIGRDSLAAWACVRLDRLREGYRFVHLSDATGMDTDAAVLVRVTKKLK</sequence>
<dbReference type="Pfam" id="PF00387">
    <property type="entry name" value="PI-PLC-Y"/>
    <property type="match status" value="1"/>
</dbReference>
<dbReference type="PROSITE" id="PS50004">
    <property type="entry name" value="C2"/>
    <property type="match status" value="1"/>
</dbReference>
<dbReference type="GO" id="GO:0048015">
    <property type="term" value="P:phosphatidylinositol-mediated signaling"/>
    <property type="evidence" value="ECO:0007669"/>
    <property type="project" value="TreeGrafter"/>
</dbReference>
<name>A0AA40A8G8_9PEZI</name>
<dbReference type="CDD" id="cd08598">
    <property type="entry name" value="PI-PLC1c_yeast"/>
    <property type="match status" value="1"/>
</dbReference>
<dbReference type="PROSITE" id="PS50007">
    <property type="entry name" value="PIPLC_X_DOMAIN"/>
    <property type="match status" value="1"/>
</dbReference>
<comment type="caution">
    <text evidence="6">The sequence shown here is derived from an EMBL/GenBank/DDBJ whole genome shotgun (WGS) entry which is preliminary data.</text>
</comment>
<feature type="compositionally biased region" description="Polar residues" evidence="3">
    <location>
        <begin position="243"/>
        <end position="252"/>
    </location>
</feature>
<evidence type="ECO:0000259" key="5">
    <source>
        <dbReference type="PROSITE" id="PS50008"/>
    </source>
</evidence>
<dbReference type="SUPFAM" id="SSF51695">
    <property type="entry name" value="PLC-like phosphodiesterases"/>
    <property type="match status" value="1"/>
</dbReference>
<protein>
    <recommendedName>
        <fullName evidence="2">Phosphoinositide phospholipase C</fullName>
        <ecNumber evidence="2">3.1.4.11</ecNumber>
    </recommendedName>
</protein>
<dbReference type="InterPro" id="IPR035892">
    <property type="entry name" value="C2_domain_sf"/>
</dbReference>
<feature type="region of interest" description="Disordered" evidence="3">
    <location>
        <begin position="348"/>
        <end position="373"/>
    </location>
</feature>
<keyword evidence="1" id="KW-0807">Transducer</keyword>
<organism evidence="6 7">
    <name type="scientific">Lasiosphaeris hirsuta</name>
    <dbReference type="NCBI Taxonomy" id="260670"/>
    <lineage>
        <taxon>Eukaryota</taxon>
        <taxon>Fungi</taxon>
        <taxon>Dikarya</taxon>
        <taxon>Ascomycota</taxon>
        <taxon>Pezizomycotina</taxon>
        <taxon>Sordariomycetes</taxon>
        <taxon>Sordariomycetidae</taxon>
        <taxon>Sordariales</taxon>
        <taxon>Lasiosphaeriaceae</taxon>
        <taxon>Lasiosphaeris</taxon>
    </lineage>
</organism>
<evidence type="ECO:0000259" key="4">
    <source>
        <dbReference type="PROSITE" id="PS50004"/>
    </source>
</evidence>
<dbReference type="GO" id="GO:0016042">
    <property type="term" value="P:lipid catabolic process"/>
    <property type="evidence" value="ECO:0007669"/>
    <property type="project" value="UniProtKB-KW"/>
</dbReference>
<dbReference type="PANTHER" id="PTHR10336">
    <property type="entry name" value="PHOSPHOINOSITIDE-SPECIFIC PHOSPHOLIPASE C FAMILY PROTEIN"/>
    <property type="match status" value="1"/>
</dbReference>
<dbReference type="Pfam" id="PF00388">
    <property type="entry name" value="PI-PLC-X"/>
    <property type="match status" value="1"/>
</dbReference>
<feature type="domain" description="PI-PLC Y-box" evidence="5">
    <location>
        <begin position="387"/>
        <end position="500"/>
    </location>
</feature>
<dbReference type="PRINTS" id="PR00390">
    <property type="entry name" value="PHPHLIPASEC"/>
</dbReference>
<feature type="region of interest" description="Disordered" evidence="3">
    <location>
        <begin position="165"/>
        <end position="198"/>
    </location>
</feature>
<dbReference type="FunFam" id="3.20.20.190:FF:000044">
    <property type="entry name" value="Phosphoinositide phospholipase C"/>
    <property type="match status" value="1"/>
</dbReference>
<dbReference type="FunFam" id="2.60.40.150:FF:000220">
    <property type="entry name" value="Phosphoinositide phospholipase C"/>
    <property type="match status" value="1"/>
</dbReference>
<dbReference type="InterPro" id="IPR001711">
    <property type="entry name" value="PLipase_C_Pinositol-sp_Y"/>
</dbReference>